<evidence type="ECO:0000256" key="6">
    <source>
        <dbReference type="ARBA" id="ARBA00022989"/>
    </source>
</evidence>
<evidence type="ECO:0000256" key="7">
    <source>
        <dbReference type="ARBA" id="ARBA00023136"/>
    </source>
</evidence>
<dbReference type="InterPro" id="IPR000488">
    <property type="entry name" value="Death_dom"/>
</dbReference>
<dbReference type="AlphaFoldDB" id="A0A913XMH1"/>
<feature type="chain" id="PRO_5037148681" description="Death domain-containing protein" evidence="13">
    <location>
        <begin position="26"/>
        <end position="427"/>
    </location>
</feature>
<dbReference type="GO" id="GO:0006915">
    <property type="term" value="P:apoptotic process"/>
    <property type="evidence" value="ECO:0007669"/>
    <property type="project" value="UniProtKB-KW"/>
</dbReference>
<evidence type="ECO:0000256" key="2">
    <source>
        <dbReference type="ARBA" id="ARBA00022692"/>
    </source>
</evidence>
<evidence type="ECO:0000256" key="3">
    <source>
        <dbReference type="ARBA" id="ARBA00022703"/>
    </source>
</evidence>
<dbReference type="SUPFAM" id="SSF47986">
    <property type="entry name" value="DEATH domain"/>
    <property type="match status" value="1"/>
</dbReference>
<dbReference type="InterPro" id="IPR011029">
    <property type="entry name" value="DEATH-like_dom_sf"/>
</dbReference>
<keyword evidence="2 12" id="KW-0812">Transmembrane</keyword>
<dbReference type="GeneID" id="110244788"/>
<dbReference type="CDD" id="cd01670">
    <property type="entry name" value="Death"/>
    <property type="match status" value="1"/>
</dbReference>
<evidence type="ECO:0000256" key="13">
    <source>
        <dbReference type="SAM" id="SignalP"/>
    </source>
</evidence>
<dbReference type="GO" id="GO:0046330">
    <property type="term" value="P:positive regulation of JNK cascade"/>
    <property type="evidence" value="ECO:0007669"/>
    <property type="project" value="InterPro"/>
</dbReference>
<feature type="compositionally biased region" description="Polar residues" evidence="11">
    <location>
        <begin position="256"/>
        <end position="269"/>
    </location>
</feature>
<dbReference type="InterPro" id="IPR047526">
    <property type="entry name" value="TNR19/27/EDAR"/>
</dbReference>
<dbReference type="Gene3D" id="1.10.533.10">
    <property type="entry name" value="Death Domain, Fas"/>
    <property type="match status" value="1"/>
</dbReference>
<evidence type="ECO:0000256" key="1">
    <source>
        <dbReference type="ARBA" id="ARBA00004167"/>
    </source>
</evidence>
<feature type="transmembrane region" description="Helical" evidence="12">
    <location>
        <begin position="206"/>
        <end position="225"/>
    </location>
</feature>
<feature type="region of interest" description="Disordered" evidence="11">
    <location>
        <begin position="238"/>
        <end position="293"/>
    </location>
</feature>
<evidence type="ECO:0000313" key="15">
    <source>
        <dbReference type="EnsemblMetazoa" id="XP_020906671.1"/>
    </source>
</evidence>
<keyword evidence="5" id="KW-0677">Repeat</keyword>
<reference evidence="15" key="1">
    <citation type="submission" date="2022-11" db="UniProtKB">
        <authorList>
            <consortium name="EnsemblMetazoa"/>
        </authorList>
    </citation>
    <scope>IDENTIFICATION</scope>
</reference>
<keyword evidence="6 12" id="KW-1133">Transmembrane helix</keyword>
<feature type="domain" description="Death" evidence="14">
    <location>
        <begin position="348"/>
        <end position="413"/>
    </location>
</feature>
<dbReference type="GO" id="GO:0007165">
    <property type="term" value="P:signal transduction"/>
    <property type="evidence" value="ECO:0007669"/>
    <property type="project" value="InterPro"/>
</dbReference>
<keyword evidence="9" id="KW-0675">Receptor</keyword>
<dbReference type="SMART" id="SM00208">
    <property type="entry name" value="TNFR"/>
    <property type="match status" value="1"/>
</dbReference>
<keyword evidence="10" id="KW-0325">Glycoprotein</keyword>
<dbReference type="InterPro" id="IPR001368">
    <property type="entry name" value="TNFR/NGFR_Cys_rich_reg"/>
</dbReference>
<dbReference type="EnsemblMetazoa" id="XM_021051012.2">
    <property type="protein sequence ID" value="XP_020906671.1"/>
    <property type="gene ID" value="LOC110244788"/>
</dbReference>
<name>A0A913XMH1_EXADI</name>
<dbReference type="OrthoDB" id="5970057at2759"/>
<keyword evidence="16" id="KW-1185">Reference proteome</keyword>
<sequence>MKGLKVKLLPLVTIIASCTITCPSAEEIPCLHPSEIKVCDSNYTVCFCRPCLSCPPGFGQNLECGKIIMKSQKLKCVPCVVGANYSDDNSSALCRPCGGCDGFKVLKKCTITKPTICSRDTCADGYDFNSDMPDMLVCQKKPTQPTTQVTTQKAKSTDSDSTAPITNSGTLQKATMNDPYKSSTKLVDQDQATTKSSHGHVTIKNIVIAILVLIVVAFIATVLFLKRKKIKEYIKKRIEPKDDSSTPESLPLNVVPGSSSEPSPQLSHQGDSRQLDDLSGSSSEPSPELSRQAEGRLLDAVPGSSSEPSQELSQEAYPWPADVLLKSIPHDLHSAIETRISNPKQPGWRELAQELGLDEETILRIDNHYQPEKGYHLFEALKTQKPKLTFTTFVDVLVKLKRVDIVEKAKESYYQDSMVIDVTLEDS</sequence>
<evidence type="ECO:0000313" key="16">
    <source>
        <dbReference type="Proteomes" id="UP000887567"/>
    </source>
</evidence>
<feature type="signal peptide" evidence="13">
    <location>
        <begin position="1"/>
        <end position="25"/>
    </location>
</feature>
<dbReference type="Pfam" id="PF00531">
    <property type="entry name" value="Death"/>
    <property type="match status" value="1"/>
</dbReference>
<dbReference type="PROSITE" id="PS00652">
    <property type="entry name" value="TNFR_NGFR_1"/>
    <property type="match status" value="1"/>
</dbReference>
<dbReference type="PANTHER" id="PTHR12120:SF10">
    <property type="entry name" value="TNFR-CYS DOMAIN-CONTAINING PROTEIN"/>
    <property type="match status" value="1"/>
</dbReference>
<dbReference type="GO" id="GO:0043123">
    <property type="term" value="P:positive regulation of canonical NF-kappaB signal transduction"/>
    <property type="evidence" value="ECO:0007669"/>
    <property type="project" value="InterPro"/>
</dbReference>
<dbReference type="PROSITE" id="PS51257">
    <property type="entry name" value="PROKAR_LIPOPROTEIN"/>
    <property type="match status" value="1"/>
</dbReference>
<evidence type="ECO:0000256" key="5">
    <source>
        <dbReference type="ARBA" id="ARBA00022737"/>
    </source>
</evidence>
<evidence type="ECO:0000259" key="14">
    <source>
        <dbReference type="PROSITE" id="PS50017"/>
    </source>
</evidence>
<feature type="compositionally biased region" description="Polar residues" evidence="11">
    <location>
        <begin position="159"/>
        <end position="177"/>
    </location>
</feature>
<evidence type="ECO:0000256" key="4">
    <source>
        <dbReference type="ARBA" id="ARBA00022729"/>
    </source>
</evidence>
<dbReference type="GO" id="GO:0038023">
    <property type="term" value="F:signaling receptor activity"/>
    <property type="evidence" value="ECO:0007669"/>
    <property type="project" value="InterPro"/>
</dbReference>
<dbReference type="KEGG" id="epa:110244788"/>
<keyword evidence="4 13" id="KW-0732">Signal</keyword>
<keyword evidence="3" id="KW-0053">Apoptosis</keyword>
<feature type="compositionally biased region" description="Low complexity" evidence="11">
    <location>
        <begin position="277"/>
        <end position="290"/>
    </location>
</feature>
<comment type="subcellular location">
    <subcellularLocation>
        <location evidence="1">Membrane</location>
        <topology evidence="1">Single-pass membrane protein</topology>
    </subcellularLocation>
</comment>
<dbReference type="GO" id="GO:0005886">
    <property type="term" value="C:plasma membrane"/>
    <property type="evidence" value="ECO:0007669"/>
    <property type="project" value="TreeGrafter"/>
</dbReference>
<evidence type="ECO:0000256" key="8">
    <source>
        <dbReference type="ARBA" id="ARBA00023157"/>
    </source>
</evidence>
<dbReference type="Proteomes" id="UP000887567">
    <property type="component" value="Unplaced"/>
</dbReference>
<dbReference type="OMA" id="QECTINQ"/>
<dbReference type="Gene3D" id="2.10.50.10">
    <property type="entry name" value="Tumor Necrosis Factor Receptor, subunit A, domain 2"/>
    <property type="match status" value="1"/>
</dbReference>
<accession>A0A913XMH1</accession>
<feature type="region of interest" description="Disordered" evidence="11">
    <location>
        <begin position="147"/>
        <end position="177"/>
    </location>
</feature>
<evidence type="ECO:0000256" key="12">
    <source>
        <dbReference type="SAM" id="Phobius"/>
    </source>
</evidence>
<evidence type="ECO:0000256" key="11">
    <source>
        <dbReference type="SAM" id="MobiDB-lite"/>
    </source>
</evidence>
<protein>
    <recommendedName>
        <fullName evidence="14">Death domain-containing protein</fullName>
    </recommendedName>
</protein>
<keyword evidence="8" id="KW-1015">Disulfide bond</keyword>
<keyword evidence="7 12" id="KW-0472">Membrane</keyword>
<dbReference type="PROSITE" id="PS50017">
    <property type="entry name" value="DEATH_DOMAIN"/>
    <property type="match status" value="1"/>
</dbReference>
<dbReference type="PANTHER" id="PTHR12120">
    <property type="entry name" value="TNFR-CYS DOMAIN-CONTAINING PROTEIN"/>
    <property type="match status" value="1"/>
</dbReference>
<evidence type="ECO:0000256" key="10">
    <source>
        <dbReference type="ARBA" id="ARBA00023180"/>
    </source>
</evidence>
<organism evidence="15 16">
    <name type="scientific">Exaiptasia diaphana</name>
    <name type="common">Tropical sea anemone</name>
    <name type="synonym">Aiptasia pulchella</name>
    <dbReference type="NCBI Taxonomy" id="2652724"/>
    <lineage>
        <taxon>Eukaryota</taxon>
        <taxon>Metazoa</taxon>
        <taxon>Cnidaria</taxon>
        <taxon>Anthozoa</taxon>
        <taxon>Hexacorallia</taxon>
        <taxon>Actiniaria</taxon>
        <taxon>Aiptasiidae</taxon>
        <taxon>Exaiptasia</taxon>
    </lineage>
</organism>
<dbReference type="RefSeq" id="XP_020906671.1">
    <property type="nucleotide sequence ID" value="XM_021051012.2"/>
</dbReference>
<evidence type="ECO:0000256" key="9">
    <source>
        <dbReference type="ARBA" id="ARBA00023170"/>
    </source>
</evidence>
<proteinExistence type="predicted"/>